<dbReference type="eggNOG" id="COG0750">
    <property type="taxonomic scope" value="Bacteria"/>
</dbReference>
<keyword evidence="4 14" id="KW-0645">Protease</keyword>
<evidence type="ECO:0000256" key="5">
    <source>
        <dbReference type="ARBA" id="ARBA00022692"/>
    </source>
</evidence>
<dbReference type="InterPro" id="IPR036034">
    <property type="entry name" value="PDZ_sf"/>
</dbReference>
<feature type="transmembrane region" description="Helical" evidence="12">
    <location>
        <begin position="31"/>
        <end position="48"/>
    </location>
</feature>
<keyword evidence="15" id="KW-1185">Reference proteome</keyword>
<dbReference type="CDD" id="cd06163">
    <property type="entry name" value="S2P-M50_PDZ_RseP-like"/>
    <property type="match status" value="1"/>
</dbReference>
<protein>
    <submittedName>
        <fullName evidence="14">Zinc metalloprotease Rip1</fullName>
        <ecNumber evidence="14">3.4.24.-</ecNumber>
    </submittedName>
</protein>
<comment type="subcellular location">
    <subcellularLocation>
        <location evidence="2">Membrane</location>
        <topology evidence="2">Multi-pass membrane protein</topology>
    </subcellularLocation>
</comment>
<dbReference type="PATRIC" id="fig|1121877.4.peg.917"/>
<sequence>MPSIDTVDGADTSENPEPSLAEARSFSGRRLIEFLIVIAAIIAFAAHVHALSTLVVVAAIAAMIILHEFGHYITARLSGMKVTEFFIGFGPRIWSFKVGGIEYGIKALIVGGYVRIAGMTNVEEVPPQDEARTYRQSTFPRRILVSVAGSLMHFIMAFAILWVLLSGVGFAVSNGGTYIASVAKAPHVVSPAYQAHIPAGSTVLAVNGIHHPSTSTFGKIIETSANKPVHLTLRVGSKVLYRTVVPVSASVLARTDPVYKSLHGSGVIGVTIESTTKTVTDSLVAGAGHAVTGLGSYAWSSVAGILSHFSPHGIATYAQEVVHPSSSPTSARSQSRFESPVGIVYLANDAVRAGIAAVLELLFLINVFVGVFNLFPFLPLDGGHVVIAIYERIRSRKNRRYHADVMKLMPVTYAVLAIILLIGVTSLYLDITHPIFNPFG</sequence>
<dbReference type="InterPro" id="IPR008915">
    <property type="entry name" value="Peptidase_M50"/>
</dbReference>
<feature type="transmembrane region" description="Helical" evidence="12">
    <location>
        <begin position="54"/>
        <end position="73"/>
    </location>
</feature>
<evidence type="ECO:0000256" key="6">
    <source>
        <dbReference type="ARBA" id="ARBA00022801"/>
    </source>
</evidence>
<evidence type="ECO:0000259" key="13">
    <source>
        <dbReference type="Pfam" id="PF02163"/>
    </source>
</evidence>
<dbReference type="Pfam" id="PF02163">
    <property type="entry name" value="Peptidase_M50"/>
    <property type="match status" value="1"/>
</dbReference>
<keyword evidence="10 12" id="KW-0472">Membrane</keyword>
<dbReference type="Gene3D" id="2.30.42.10">
    <property type="match status" value="1"/>
</dbReference>
<keyword evidence="5 12" id="KW-0812">Transmembrane</keyword>
<comment type="cofactor">
    <cofactor evidence="1">
        <name>Zn(2+)</name>
        <dbReference type="ChEBI" id="CHEBI:29105"/>
    </cofactor>
</comment>
<feature type="transmembrane region" description="Helical" evidence="12">
    <location>
        <begin position="143"/>
        <end position="165"/>
    </location>
</feature>
<evidence type="ECO:0000256" key="12">
    <source>
        <dbReference type="SAM" id="Phobius"/>
    </source>
</evidence>
<dbReference type="SUPFAM" id="SSF50156">
    <property type="entry name" value="PDZ domain-like"/>
    <property type="match status" value="1"/>
</dbReference>
<comment type="caution">
    <text evidence="14">The sequence shown here is derived from an EMBL/GenBank/DDBJ whole genome shotgun (WGS) entry which is preliminary data.</text>
</comment>
<dbReference type="InterPro" id="IPR004387">
    <property type="entry name" value="Pept_M50_Zn"/>
</dbReference>
<dbReference type="RefSeq" id="WP_035388793.1">
    <property type="nucleotide sequence ID" value="NZ_JQKF01000004.1"/>
</dbReference>
<evidence type="ECO:0000256" key="3">
    <source>
        <dbReference type="ARBA" id="ARBA00007931"/>
    </source>
</evidence>
<dbReference type="EMBL" id="JXUW01000005">
    <property type="protein sequence ID" value="KJE77428.1"/>
    <property type="molecule type" value="Genomic_DNA"/>
</dbReference>
<feature type="transmembrane region" description="Helical" evidence="12">
    <location>
        <begin position="361"/>
        <end position="390"/>
    </location>
</feature>
<dbReference type="GeneID" id="78372149"/>
<feature type="transmembrane region" description="Helical" evidence="12">
    <location>
        <begin position="411"/>
        <end position="429"/>
    </location>
</feature>
<evidence type="ECO:0000313" key="15">
    <source>
        <dbReference type="Proteomes" id="UP000032336"/>
    </source>
</evidence>
<name>A0A0D8FVV5_9ACTN</name>
<proteinExistence type="inferred from homology"/>
<organism evidence="14 15">
    <name type="scientific">Ferrimicrobium acidiphilum DSM 19497</name>
    <dbReference type="NCBI Taxonomy" id="1121877"/>
    <lineage>
        <taxon>Bacteria</taxon>
        <taxon>Bacillati</taxon>
        <taxon>Actinomycetota</taxon>
        <taxon>Acidimicrobiia</taxon>
        <taxon>Acidimicrobiales</taxon>
        <taxon>Acidimicrobiaceae</taxon>
        <taxon>Ferrimicrobium</taxon>
    </lineage>
</organism>
<gene>
    <name evidence="14" type="primary">rip1</name>
    <name evidence="14" type="ORF">FEAC_08620</name>
</gene>
<dbReference type="STRING" id="1121877.FEAC_08620"/>
<evidence type="ECO:0000313" key="14">
    <source>
        <dbReference type="EMBL" id="KJE77428.1"/>
    </source>
</evidence>
<dbReference type="PANTHER" id="PTHR42837">
    <property type="entry name" value="REGULATOR OF SIGMA-E PROTEASE RSEP"/>
    <property type="match status" value="1"/>
</dbReference>
<dbReference type="GO" id="GO:0016020">
    <property type="term" value="C:membrane"/>
    <property type="evidence" value="ECO:0007669"/>
    <property type="project" value="UniProtKB-SubCell"/>
</dbReference>
<evidence type="ECO:0000256" key="1">
    <source>
        <dbReference type="ARBA" id="ARBA00001947"/>
    </source>
</evidence>
<keyword evidence="9 14" id="KW-0482">Metalloprotease</keyword>
<comment type="similarity">
    <text evidence="3">Belongs to the peptidase M50B family.</text>
</comment>
<evidence type="ECO:0000256" key="7">
    <source>
        <dbReference type="ARBA" id="ARBA00022833"/>
    </source>
</evidence>
<dbReference type="GO" id="GO:0004222">
    <property type="term" value="F:metalloendopeptidase activity"/>
    <property type="evidence" value="ECO:0007669"/>
    <property type="project" value="InterPro"/>
</dbReference>
<dbReference type="EC" id="3.4.24.-" evidence="14"/>
<keyword evidence="6 14" id="KW-0378">Hydrolase</keyword>
<dbReference type="GO" id="GO:0006508">
    <property type="term" value="P:proteolysis"/>
    <property type="evidence" value="ECO:0007669"/>
    <property type="project" value="UniProtKB-KW"/>
</dbReference>
<dbReference type="AlphaFoldDB" id="A0A0D8FVV5"/>
<keyword evidence="8 12" id="KW-1133">Transmembrane helix</keyword>
<evidence type="ECO:0000256" key="8">
    <source>
        <dbReference type="ARBA" id="ARBA00022989"/>
    </source>
</evidence>
<evidence type="ECO:0000256" key="10">
    <source>
        <dbReference type="ARBA" id="ARBA00023136"/>
    </source>
</evidence>
<evidence type="ECO:0000256" key="9">
    <source>
        <dbReference type="ARBA" id="ARBA00023049"/>
    </source>
</evidence>
<evidence type="ECO:0000256" key="2">
    <source>
        <dbReference type="ARBA" id="ARBA00004141"/>
    </source>
</evidence>
<evidence type="ECO:0000256" key="11">
    <source>
        <dbReference type="SAM" id="MobiDB-lite"/>
    </source>
</evidence>
<feature type="domain" description="Peptidase M50" evidence="13">
    <location>
        <begin position="57"/>
        <end position="408"/>
    </location>
</feature>
<dbReference type="Proteomes" id="UP000032336">
    <property type="component" value="Unassembled WGS sequence"/>
</dbReference>
<feature type="region of interest" description="Disordered" evidence="11">
    <location>
        <begin position="1"/>
        <end position="20"/>
    </location>
</feature>
<keyword evidence="7" id="KW-0862">Zinc</keyword>
<accession>A0A0D8FVV5</accession>
<reference evidence="14 15" key="1">
    <citation type="submission" date="2015-01" db="EMBL/GenBank/DDBJ databases">
        <title>Draft genome of the acidophilic iron oxidizer Ferrimicrobium acidiphilum strain T23.</title>
        <authorList>
            <person name="Poehlein A."/>
            <person name="Eisen S."/>
            <person name="Schloemann M."/>
            <person name="Johnson B.D."/>
            <person name="Daniel R."/>
            <person name="Muehling M."/>
        </authorList>
    </citation>
    <scope>NUCLEOTIDE SEQUENCE [LARGE SCALE GENOMIC DNA]</scope>
    <source>
        <strain evidence="14 15">T23</strain>
    </source>
</reference>
<dbReference type="PANTHER" id="PTHR42837:SF2">
    <property type="entry name" value="MEMBRANE METALLOPROTEASE ARASP2, CHLOROPLASTIC-RELATED"/>
    <property type="match status" value="1"/>
</dbReference>
<evidence type="ECO:0000256" key="4">
    <source>
        <dbReference type="ARBA" id="ARBA00022670"/>
    </source>
</evidence>